<dbReference type="PANTHER" id="PTHR12475:SF4">
    <property type="entry name" value="PROTEIN THEM6"/>
    <property type="match status" value="1"/>
</dbReference>
<organism evidence="1 2">
    <name type="scientific">Oceaniovalibus guishaninsula JLT2003</name>
    <dbReference type="NCBI Taxonomy" id="1231392"/>
    <lineage>
        <taxon>Bacteria</taxon>
        <taxon>Pseudomonadati</taxon>
        <taxon>Pseudomonadota</taxon>
        <taxon>Alphaproteobacteria</taxon>
        <taxon>Rhodobacterales</taxon>
        <taxon>Roseobacteraceae</taxon>
        <taxon>Oceaniovalibus</taxon>
    </lineage>
</organism>
<proteinExistence type="predicted"/>
<dbReference type="RefSeq" id="WP_007426177.1">
    <property type="nucleotide sequence ID" value="NZ_AMGO01000012.1"/>
</dbReference>
<dbReference type="Gene3D" id="3.10.129.10">
    <property type="entry name" value="Hotdog Thioesterase"/>
    <property type="match status" value="1"/>
</dbReference>
<dbReference type="EMBL" id="AMGO01000012">
    <property type="protein sequence ID" value="EKE44990.1"/>
    <property type="molecule type" value="Genomic_DNA"/>
</dbReference>
<gene>
    <name evidence="1" type="ORF">OCGS_1025</name>
</gene>
<dbReference type="PATRIC" id="fig|1231392.3.peg.1030"/>
<dbReference type="OrthoDB" id="3727779at2"/>
<dbReference type="AlphaFoldDB" id="K2I7J6"/>
<evidence type="ECO:0008006" key="3">
    <source>
        <dbReference type="Google" id="ProtNLM"/>
    </source>
</evidence>
<evidence type="ECO:0000313" key="2">
    <source>
        <dbReference type="Proteomes" id="UP000006765"/>
    </source>
</evidence>
<dbReference type="SUPFAM" id="SSF54637">
    <property type="entry name" value="Thioesterase/thiol ester dehydrase-isomerase"/>
    <property type="match status" value="1"/>
</dbReference>
<dbReference type="InterPro" id="IPR051490">
    <property type="entry name" value="THEM6_lcsJ_thioesterase"/>
</dbReference>
<dbReference type="CDD" id="cd00586">
    <property type="entry name" value="4HBT"/>
    <property type="match status" value="1"/>
</dbReference>
<keyword evidence="2" id="KW-1185">Reference proteome</keyword>
<comment type="caution">
    <text evidence="1">The sequence shown here is derived from an EMBL/GenBank/DDBJ whole genome shotgun (WGS) entry which is preliminary data.</text>
</comment>
<dbReference type="STRING" id="1231392.OCGS_1025"/>
<protein>
    <recommendedName>
        <fullName evidence="3">Thioeseterase</fullName>
    </recommendedName>
</protein>
<dbReference type="InterPro" id="IPR029069">
    <property type="entry name" value="HotDog_dom_sf"/>
</dbReference>
<accession>K2I7J6</accession>
<evidence type="ECO:0000313" key="1">
    <source>
        <dbReference type="EMBL" id="EKE44990.1"/>
    </source>
</evidence>
<sequence>MYPVIRMVKELSKFRRSPRLGLFDTHVSQHVCWPWDIDLWRELNNGRTLTLYDLGRVTLFMRIGVIDLMRRRRWAGTIAGASVRYRRRVRMFDRFEMRSRIIGWDARFLYLEQSMWRGDEATSHVLLRTAVTSAKGLVPMDEAAVAMAHEGASPPLPDWVTAWVKAEAQRPWPPMPPSPPSAP</sequence>
<dbReference type="Proteomes" id="UP000006765">
    <property type="component" value="Unassembled WGS sequence"/>
</dbReference>
<dbReference type="PANTHER" id="PTHR12475">
    <property type="match status" value="1"/>
</dbReference>
<reference evidence="1 2" key="1">
    <citation type="journal article" date="2012" name="J. Bacteriol.">
        <title>Draft Genome Sequence of Oceaniovalibus guishaninsula JLT2003T.</title>
        <authorList>
            <person name="Tang K."/>
            <person name="Liu K."/>
            <person name="Jiao N."/>
        </authorList>
    </citation>
    <scope>NUCLEOTIDE SEQUENCE [LARGE SCALE GENOMIC DNA]</scope>
    <source>
        <strain evidence="1 2">JLT2003</strain>
    </source>
</reference>
<dbReference type="eggNOG" id="COG0824">
    <property type="taxonomic scope" value="Bacteria"/>
</dbReference>
<name>K2I7J6_9RHOB</name>
<dbReference type="Pfam" id="PF13279">
    <property type="entry name" value="4HBT_2"/>
    <property type="match status" value="1"/>
</dbReference>